<proteinExistence type="predicted"/>
<dbReference type="AlphaFoldDB" id="J9GSD1"/>
<protein>
    <submittedName>
        <fullName evidence="1">Uncharacterized protein</fullName>
    </submittedName>
</protein>
<dbReference type="EMBL" id="AMCI01002295">
    <property type="protein sequence ID" value="EJX03115.1"/>
    <property type="molecule type" value="Genomic_DNA"/>
</dbReference>
<evidence type="ECO:0000313" key="1">
    <source>
        <dbReference type="EMBL" id="EJX03115.1"/>
    </source>
</evidence>
<reference evidence="1" key="1">
    <citation type="journal article" date="2012" name="PLoS ONE">
        <title>Gene sets for utilization of primary and secondary nutrition supplies in the distal gut of endangered iberian lynx.</title>
        <authorList>
            <person name="Alcaide M."/>
            <person name="Messina E."/>
            <person name="Richter M."/>
            <person name="Bargiela R."/>
            <person name="Peplies J."/>
            <person name="Huws S.A."/>
            <person name="Newbold C.J."/>
            <person name="Golyshin P.N."/>
            <person name="Simon M.A."/>
            <person name="Lopez G."/>
            <person name="Yakimov M.M."/>
            <person name="Ferrer M."/>
        </authorList>
    </citation>
    <scope>NUCLEOTIDE SEQUENCE</scope>
</reference>
<name>J9GSD1_9ZZZZ</name>
<gene>
    <name evidence="1" type="ORF">EVA_08780</name>
</gene>
<organism evidence="1">
    <name type="scientific">gut metagenome</name>
    <dbReference type="NCBI Taxonomy" id="749906"/>
    <lineage>
        <taxon>unclassified sequences</taxon>
        <taxon>metagenomes</taxon>
        <taxon>organismal metagenomes</taxon>
    </lineage>
</organism>
<comment type="caution">
    <text evidence="1">The sequence shown here is derived from an EMBL/GenBank/DDBJ whole genome shotgun (WGS) entry which is preliminary data.</text>
</comment>
<accession>J9GSD1</accession>
<sequence>MLFFYPSPLSRSLFLLGENLPLLSFFPALQYAQALTESRGFLTPKGIVRFLLSRRQC</sequence>